<gene>
    <name evidence="1" type="ORF">ANSO36C_45790</name>
</gene>
<name>A0ABM7Z6R4_NOSCO</name>
<dbReference type="EMBL" id="AP025732">
    <property type="protein sequence ID" value="BDI18777.1"/>
    <property type="molecule type" value="Genomic_DNA"/>
</dbReference>
<dbReference type="Proteomes" id="UP001055453">
    <property type="component" value="Chromosome"/>
</dbReference>
<evidence type="ECO:0000313" key="2">
    <source>
        <dbReference type="Proteomes" id="UP001055453"/>
    </source>
</evidence>
<protein>
    <recommendedName>
        <fullName evidence="3">Transposase</fullName>
    </recommendedName>
</protein>
<organism evidence="1 2">
    <name type="scientific">Nostoc cf. commune SO-36</name>
    <dbReference type="NCBI Taxonomy" id="449208"/>
    <lineage>
        <taxon>Bacteria</taxon>
        <taxon>Bacillati</taxon>
        <taxon>Cyanobacteriota</taxon>
        <taxon>Cyanophyceae</taxon>
        <taxon>Nostocales</taxon>
        <taxon>Nostocaceae</taxon>
        <taxon>Nostoc</taxon>
    </lineage>
</organism>
<accession>A0ABM7Z6R4</accession>
<reference evidence="1" key="1">
    <citation type="submission" date="2022-04" db="EMBL/GenBank/DDBJ databases">
        <title>Complete genome sequence of a cyanobacterium, Nostoc sp. SO-36, isolated in Antarctica.</title>
        <authorList>
            <person name="Kanesaki Y."/>
            <person name="Effendi D."/>
            <person name="Sakamoto T."/>
            <person name="Ohtani S."/>
            <person name="Awai K."/>
        </authorList>
    </citation>
    <scope>NUCLEOTIDE SEQUENCE</scope>
    <source>
        <strain evidence="1">SO-36</strain>
    </source>
</reference>
<evidence type="ECO:0000313" key="1">
    <source>
        <dbReference type="EMBL" id="BDI18777.1"/>
    </source>
</evidence>
<sequence length="357" mass="41213">MLFGYPVSATAENWLHECLREILCSIHTSLKAAATLPAWPEIIPARYRRRLEKRRGLEDRLNNYKTALEKLTTAEQNRILQAFHDQNQIDLLLSCQLNCEAIGDLPEAIHEPVKKLFEFGFELLTKLEIRDKHYKAIYDAAPSHTCPFCGCENFDAPEAPREALDHYLAESKYPFAASNLRNLVPMGNKCNSRYKLAEDILSQKNGTRRKSFDPYNCTGIRFSLNKSQPFAGKTGQLPRWQIEFEPNTEEVITWDEVFHIQERYERDVLNPKFKSWLDDFKHWCKSAKITPSSDQELLDGINSYATLYEEMGISDRAFLKAAVFRMLHTHCQQGDQRLISLIMNIVNPGQTNLRQAP</sequence>
<proteinExistence type="predicted"/>
<dbReference type="RefSeq" id="WP_251956318.1">
    <property type="nucleotide sequence ID" value="NZ_AP025732.1"/>
</dbReference>
<evidence type="ECO:0008006" key="3">
    <source>
        <dbReference type="Google" id="ProtNLM"/>
    </source>
</evidence>
<keyword evidence="2" id="KW-1185">Reference proteome</keyword>